<dbReference type="KEGG" id="alq:C7Y71_007125"/>
<dbReference type="GO" id="GO:0012505">
    <property type="term" value="C:endomembrane system"/>
    <property type="evidence" value="ECO:0007669"/>
    <property type="project" value="UniProtKB-SubCell"/>
</dbReference>
<dbReference type="Proteomes" id="UP000249375">
    <property type="component" value="Chromosome"/>
</dbReference>
<dbReference type="OrthoDB" id="1072158at2"/>
<gene>
    <name evidence="1" type="ORF">C7Y71_007125</name>
</gene>
<dbReference type="EMBL" id="CP033459">
    <property type="protein sequence ID" value="QFQ12807.1"/>
    <property type="molecule type" value="Genomic_DNA"/>
</dbReference>
<sequence>MSMNKRNFINYDVFWDKLSTFAIKAGRVTTRPVLLLFFVMKSKDTPKADKLLVFSALSYLVFPIDILDAKRLPIIGWFDEIASISVAYQKVCKHITPEMETKVDDILDRWFPEYTPYELIAD</sequence>
<keyword evidence="2" id="KW-1185">Reference proteome</keyword>
<evidence type="ECO:0000313" key="1">
    <source>
        <dbReference type="EMBL" id="QFQ12807.1"/>
    </source>
</evidence>
<accession>A0A5P8E7G7</accession>
<reference evidence="1 2" key="1">
    <citation type="submission" date="2018-11" db="EMBL/GenBank/DDBJ databases">
        <authorList>
            <person name="Na S.W."/>
            <person name="Baik M."/>
        </authorList>
    </citation>
    <scope>NUCLEOTIDE SEQUENCE [LARGE SCALE GENOMIC DNA]</scope>
    <source>
        <strain evidence="1 2">E39</strain>
    </source>
</reference>
<dbReference type="AlphaFoldDB" id="A0A5P8E7G7"/>
<proteinExistence type="predicted"/>
<protein>
    <submittedName>
        <fullName evidence="1">DUF1232 domain-containing protein</fullName>
    </submittedName>
</protein>
<evidence type="ECO:0000313" key="2">
    <source>
        <dbReference type="Proteomes" id="UP000249375"/>
    </source>
</evidence>
<organism evidence="1 2">
    <name type="scientific">Pseudoprevotella muciniphila</name>
    <dbReference type="NCBI Taxonomy" id="2133944"/>
    <lineage>
        <taxon>Bacteria</taxon>
        <taxon>Pseudomonadati</taxon>
        <taxon>Bacteroidota</taxon>
        <taxon>Bacteroidia</taxon>
        <taxon>Bacteroidales</taxon>
        <taxon>Prevotellaceae</taxon>
        <taxon>Pseudoprevotella</taxon>
    </lineage>
</organism>
<name>A0A5P8E7G7_9BACT</name>